<dbReference type="RefSeq" id="WP_114365705.1">
    <property type="nucleotide sequence ID" value="NZ_BHZF01000001.1"/>
</dbReference>
<name>A0A369A794_9FLAO</name>
<keyword evidence="5" id="KW-1185">Reference proteome</keyword>
<evidence type="ECO:0000313" key="4">
    <source>
        <dbReference type="EMBL" id="RCX05222.1"/>
    </source>
</evidence>
<dbReference type="Gene3D" id="3.60.10.10">
    <property type="entry name" value="Endonuclease/exonuclease/phosphatase"/>
    <property type="match status" value="1"/>
</dbReference>
<evidence type="ECO:0000259" key="3">
    <source>
        <dbReference type="Pfam" id="PF18962"/>
    </source>
</evidence>
<evidence type="ECO:0000313" key="5">
    <source>
        <dbReference type="Proteomes" id="UP000253517"/>
    </source>
</evidence>
<dbReference type="Proteomes" id="UP000253517">
    <property type="component" value="Unassembled WGS sequence"/>
</dbReference>
<dbReference type="EMBL" id="QPJS01000001">
    <property type="protein sequence ID" value="RCX05222.1"/>
    <property type="molecule type" value="Genomic_DNA"/>
</dbReference>
<gene>
    <name evidence="4" type="ORF">DES35_101506</name>
</gene>
<evidence type="ECO:0000259" key="2">
    <source>
        <dbReference type="Pfam" id="PF03372"/>
    </source>
</evidence>
<organism evidence="4 5">
    <name type="scientific">Schleiferia thermophila</name>
    <dbReference type="NCBI Taxonomy" id="884107"/>
    <lineage>
        <taxon>Bacteria</taxon>
        <taxon>Pseudomonadati</taxon>
        <taxon>Bacteroidota</taxon>
        <taxon>Flavobacteriia</taxon>
        <taxon>Flavobacteriales</taxon>
        <taxon>Schleiferiaceae</taxon>
        <taxon>Schleiferia</taxon>
    </lineage>
</organism>
<dbReference type="Pfam" id="PF18962">
    <property type="entry name" value="Por_Secre_tail"/>
    <property type="match status" value="1"/>
</dbReference>
<dbReference type="AlphaFoldDB" id="A0A369A794"/>
<feature type="domain" description="Secretion system C-terminal sorting" evidence="3">
    <location>
        <begin position="373"/>
        <end position="440"/>
    </location>
</feature>
<protein>
    <submittedName>
        <fullName evidence="4">Putative secreted protein (Por secretion system target)</fullName>
    </submittedName>
</protein>
<reference evidence="4 5" key="1">
    <citation type="submission" date="2018-07" db="EMBL/GenBank/DDBJ databases">
        <title>Genomic Encyclopedia of Type Strains, Phase IV (KMG-IV): sequencing the most valuable type-strain genomes for metagenomic binning, comparative biology and taxonomic classification.</title>
        <authorList>
            <person name="Goeker M."/>
        </authorList>
    </citation>
    <scope>NUCLEOTIDE SEQUENCE [LARGE SCALE GENOMIC DNA]</scope>
    <source>
        <strain evidence="4 5">DSM 21410</strain>
    </source>
</reference>
<feature type="domain" description="Endonuclease/exonuclease/phosphatase" evidence="2">
    <location>
        <begin position="28"/>
        <end position="293"/>
    </location>
</feature>
<dbReference type="NCBIfam" id="TIGR04183">
    <property type="entry name" value="Por_Secre_tail"/>
    <property type="match status" value="1"/>
</dbReference>
<evidence type="ECO:0000256" key="1">
    <source>
        <dbReference type="ARBA" id="ARBA00022729"/>
    </source>
</evidence>
<proteinExistence type="predicted"/>
<dbReference type="InterPro" id="IPR026444">
    <property type="entry name" value="Secre_tail"/>
</dbReference>
<keyword evidence="1" id="KW-0732">Signal</keyword>
<dbReference type="InterPro" id="IPR005135">
    <property type="entry name" value="Endo/exonuclease/phosphatase"/>
</dbReference>
<dbReference type="Pfam" id="PF03372">
    <property type="entry name" value="Exo_endo_phos"/>
    <property type="match status" value="1"/>
</dbReference>
<dbReference type="SUPFAM" id="SSF56219">
    <property type="entry name" value="DNase I-like"/>
    <property type="match status" value="1"/>
</dbReference>
<dbReference type="GO" id="GO:0003824">
    <property type="term" value="F:catalytic activity"/>
    <property type="evidence" value="ECO:0007669"/>
    <property type="project" value="InterPro"/>
</dbReference>
<dbReference type="InterPro" id="IPR036691">
    <property type="entry name" value="Endo/exonu/phosph_ase_sf"/>
</dbReference>
<comment type="caution">
    <text evidence="4">The sequence shown here is derived from an EMBL/GenBank/DDBJ whole genome shotgun (WGS) entry which is preliminary data.</text>
</comment>
<sequence length="441" mass="50007">MKHLYFLVLFSLVFLGLNAQTYDTLRIMTYNLLYYRVNFSNCNATSNNPDNKDNYIATIFDHVQPDILIVQEMGVNPGAFDAPMVAFHQNIFLNRGLTHYKRANFTRSNNSNIVNACYYNSNKVELKSQFLLTNGSNNQNIVRGIDFYTFYYKNPNLGQPGVDTLFFVCIGMHLKAGSTQSDITQRTYALEAVMNHINQNIGEQNVFIMGDFNMNSSNEPGFQALINHPNQSIRFYDPINTLGTWFNNSTLAFTHTQSTRLNQTNNNCFVGGGLDDRYDMILITDPVRNESMGMRYVTSSYTIPGNDGLRFKNFITSTSPVPNQSVPPSVLTALYENSDHLPVYIDVVVLKSNLSVSDFTHKKWKWNATYNEGVIRIHTQGEMPTSFNLQITDLTGKIILTKKIEDATYTDIVLSSRLSKGIYMVSINDAGFTSSRKLIVY</sequence>
<accession>A0A369A794</accession>